<keyword evidence="3" id="KW-1185">Reference proteome</keyword>
<protein>
    <submittedName>
        <fullName evidence="2">Uncharacterized protein</fullName>
    </submittedName>
</protein>
<dbReference type="EMBL" id="JAHZST010000002">
    <property type="protein sequence ID" value="MBW8182733.1"/>
    <property type="molecule type" value="Genomic_DNA"/>
</dbReference>
<comment type="caution">
    <text evidence="2">The sequence shown here is derived from an EMBL/GenBank/DDBJ whole genome shotgun (WGS) entry which is preliminary data.</text>
</comment>
<feature type="chain" id="PRO_5045364856" evidence="1">
    <location>
        <begin position="26"/>
        <end position="735"/>
    </location>
</feature>
<accession>A0ABS7DZ65</accession>
<evidence type="ECO:0000256" key="1">
    <source>
        <dbReference type="SAM" id="SignalP"/>
    </source>
</evidence>
<sequence length="735" mass="80720">MFILSKKMKLSLVAISILNIQSAWATSYMPLDSNLQENDLKNIIKTLNTKEADSNYKLLSLTKDIEFNFGEITEEGYQNAKAIYHNGKITINPNRINDKADLRSVIIHESVHALHPELTENEVDIFATNYALQNNTIYNHQYSVDPITGDAFRPSIPNPFQNNLIRGLCRAGAGTALSAAGSFGLIGLGQDVYNHVIGGSSLSQELFNAAQGTAVPLAWAFFDYTLQRAQWTHGFPGSHAGDGQRINDALRAMPRVGNILADTLNLGHLTQRTLREELGLLMFVGAIGTNAMIQKVADANNASAAAWPLKVADTAIWGGLNGMVGEFARYADGGTYTSLPTSHPGSLMPYLGGQKWALLSSSINCGLGAYLGNQAYGSYAKWHPVPANATTSEYASSSYGAAAAYMGTWIATDGLFKYFQYATAAGIAGFADVDWNQVRLDGIERITTAFSSQYAAENIPEDLELGSIPEVSTHMRRRRDTTLNARTARTRRMFDELKITKSEAIAAWERVIQPPLTLNNFQKVDMVRLKQDTAFKKDLNGFNPSVIIGSNPTLNTLKNKELAHITKEVATISNVIPRNDYTDWRQWWNYSSWAHGCIKDGVVEYGQWLSDGGNIDARDCGFATYGNGINQAIRFNDGSVAIGINGRTINSLENWTIGAVGGTDWSGYNGYAFFDPQGRPAAMAISNANWAAYGAGFSFIYKNGKWESRSQDNWIGEFSNSNSLDSNAFRFRFPQ</sequence>
<name>A0ABS7DZ65_9GAMM</name>
<feature type="signal peptide" evidence="1">
    <location>
        <begin position="1"/>
        <end position="25"/>
    </location>
</feature>
<keyword evidence="1" id="KW-0732">Signal</keyword>
<dbReference type="Proteomes" id="UP001195963">
    <property type="component" value="Unassembled WGS sequence"/>
</dbReference>
<reference evidence="2 3" key="1">
    <citation type="submission" date="2021-07" db="EMBL/GenBank/DDBJ databases">
        <title>Shewanella sp. nov, isolated from SCS.</title>
        <authorList>
            <person name="Cao W.R."/>
        </authorList>
    </citation>
    <scope>NUCLEOTIDE SEQUENCE [LARGE SCALE GENOMIC DNA]</scope>
    <source>
        <strain evidence="2 3">NR704-98</strain>
    </source>
</reference>
<organism evidence="2 3">
    <name type="scientific">Shewanella nanhaiensis</name>
    <dbReference type="NCBI Taxonomy" id="2864872"/>
    <lineage>
        <taxon>Bacteria</taxon>
        <taxon>Pseudomonadati</taxon>
        <taxon>Pseudomonadota</taxon>
        <taxon>Gammaproteobacteria</taxon>
        <taxon>Alteromonadales</taxon>
        <taxon>Shewanellaceae</taxon>
        <taxon>Shewanella</taxon>
    </lineage>
</organism>
<proteinExistence type="predicted"/>
<gene>
    <name evidence="2" type="ORF">K0625_03575</name>
</gene>
<evidence type="ECO:0000313" key="3">
    <source>
        <dbReference type="Proteomes" id="UP001195963"/>
    </source>
</evidence>
<evidence type="ECO:0000313" key="2">
    <source>
        <dbReference type="EMBL" id="MBW8182733.1"/>
    </source>
</evidence>